<reference evidence="1" key="1">
    <citation type="submission" date="2022-06" db="EMBL/GenBank/DDBJ databases">
        <title>Aquibacillus sp. a new bacterium isolated from soil saline samples.</title>
        <authorList>
            <person name="Galisteo C."/>
            <person name="De La Haba R."/>
            <person name="Sanchez-Porro C."/>
            <person name="Ventosa A."/>
        </authorList>
    </citation>
    <scope>NUCLEOTIDE SEQUENCE</scope>
    <source>
        <strain evidence="1">3ASR75-11</strain>
    </source>
</reference>
<dbReference type="Proteomes" id="UP001145050">
    <property type="component" value="Unassembled WGS sequence"/>
</dbReference>
<proteinExistence type="predicted"/>
<keyword evidence="2" id="KW-1185">Reference proteome</keyword>
<evidence type="ECO:0000313" key="1">
    <source>
        <dbReference type="EMBL" id="MDC3423079.1"/>
    </source>
</evidence>
<sequence length="196" mass="22203">MKLPQIRIQTQMAKIQLNRTQGEQTIEQPKAIQSIQQPKAEMIIERTPSQLQIDQTEAWEDMDLKSVSKRIAEAAQLGQQDWLAGIARVSRQGDQLMKIENGGNPIASQAMENGFDPQKEFNIGWIPSAGSVKINYIPTEVKINVEPQKPIIKTQMQKPITNYQPGKVEVSLKQYPDVKIDFDNVKFQGTNFEITI</sequence>
<organism evidence="1 2">
    <name type="scientific">Terrihalobacillus insolitus</name>
    <dbReference type="NCBI Taxonomy" id="2950438"/>
    <lineage>
        <taxon>Bacteria</taxon>
        <taxon>Bacillati</taxon>
        <taxon>Bacillota</taxon>
        <taxon>Bacilli</taxon>
        <taxon>Bacillales</taxon>
        <taxon>Bacillaceae</taxon>
        <taxon>Terrihalobacillus</taxon>
    </lineage>
</organism>
<protein>
    <submittedName>
        <fullName evidence="1">DUF6470 family protein</fullName>
    </submittedName>
</protein>
<accession>A0A9X3WTJ7</accession>
<dbReference type="RefSeq" id="WP_272434728.1">
    <property type="nucleotide sequence ID" value="NZ_JAMQKB010000001.1"/>
</dbReference>
<evidence type="ECO:0000313" key="2">
    <source>
        <dbReference type="Proteomes" id="UP001145050"/>
    </source>
</evidence>
<dbReference type="Pfam" id="PF20074">
    <property type="entry name" value="DUF6470"/>
    <property type="match status" value="1"/>
</dbReference>
<comment type="caution">
    <text evidence="1">The sequence shown here is derived from an EMBL/GenBank/DDBJ whole genome shotgun (WGS) entry which is preliminary data.</text>
</comment>
<gene>
    <name evidence="1" type="ORF">NC797_00980</name>
</gene>
<dbReference type="InterPro" id="IPR045527">
    <property type="entry name" value="DUF6470"/>
</dbReference>
<dbReference type="AlphaFoldDB" id="A0A9X3WTJ7"/>
<dbReference type="EMBL" id="JAMQKB010000001">
    <property type="protein sequence ID" value="MDC3423079.1"/>
    <property type="molecule type" value="Genomic_DNA"/>
</dbReference>
<name>A0A9X3WTJ7_9BACI</name>